<evidence type="ECO:0000313" key="2">
    <source>
        <dbReference type="EMBL" id="KAJ6050968.1"/>
    </source>
</evidence>
<dbReference type="InterPro" id="IPR032675">
    <property type="entry name" value="LRR_dom_sf"/>
</dbReference>
<accession>A0AAD6NBW9</accession>
<dbReference type="PROSITE" id="PS50181">
    <property type="entry name" value="FBOX"/>
    <property type="match status" value="1"/>
</dbReference>
<dbReference type="EMBL" id="JAQJZL010000002">
    <property type="protein sequence ID" value="KAJ6050968.1"/>
    <property type="molecule type" value="Genomic_DNA"/>
</dbReference>
<dbReference type="Gene3D" id="3.80.10.10">
    <property type="entry name" value="Ribonuclease Inhibitor"/>
    <property type="match status" value="1"/>
</dbReference>
<reference evidence="2" key="2">
    <citation type="submission" date="2023-01" db="EMBL/GenBank/DDBJ databases">
        <authorList>
            <person name="Petersen C."/>
        </authorList>
    </citation>
    <scope>NUCLEOTIDE SEQUENCE</scope>
    <source>
        <strain evidence="2">IBT 15450</strain>
    </source>
</reference>
<dbReference type="InterPro" id="IPR036047">
    <property type="entry name" value="F-box-like_dom_sf"/>
</dbReference>
<feature type="non-terminal residue" evidence="2">
    <location>
        <position position="1"/>
    </location>
</feature>
<evidence type="ECO:0000259" key="1">
    <source>
        <dbReference type="PROSITE" id="PS50181"/>
    </source>
</evidence>
<proteinExistence type="predicted"/>
<feature type="domain" description="F-box" evidence="1">
    <location>
        <begin position="19"/>
        <end position="64"/>
    </location>
</feature>
<name>A0AAD6NBW9_PENCN</name>
<sequence length="684" mass="76943">DHLCMLRSPNTYTYTWAFNIMLEALPAEILSTIANWLSPRDLRFLSQASRRLHSVFIPLLYHTINFCAASEWALNVINIGTFFRLHKVSQDSCYLQYTRELSISAPIVFARFNRCTYFNVFRVAGQLIGIDTLGTSNESKAHEQFLDDISHQLQLVQCHLKSNHLRSLEYVTSPGSSSTFIKIMLMTTIRWGLGTCIPPGFLDLDGYIDRHQNGLSHISLVTDGTCPHSGRCLSGLRSLSSLKSLGWEGIGRPAEFDTLRKCILRNRKHLAVVSIGYVAPVATIDIYHDVFGKPVDEAQPCNGTGKVSIPFSFPCLASLTLSKAALPRNVRPKDACIFGSLKSLILRNCTNQITFMNSISRTRGAMQLQHLEFCYDSLQGHGEDRDVSPLVDFLLSLEGLKHLHLKLSNFCNTSQIQKAIEKHFSSLKSLAYHERGLVSIDDEGLFEDVRDKAPVWLSHSIWSANLCHATALAFSVGPSTIRSRLEPIARASNLQILHFRFSGSERTHRNSRDEILKILTRGKKCCPQYFDPEERFRYRSCGTSGRDLSNVMEVHAFESSEEDESYESGLQNSPVTTISESEEFVDFADWAFGPKGLPALQILAFGDFSLQDRYHNQQFLVHRKWGNQVHTSRNCQGHFCEEAGARNFVVADVAEPSLWDSIEVNGPNFLSNCPESGLLESPYE</sequence>
<reference evidence="2" key="1">
    <citation type="journal article" date="2023" name="IMA Fungus">
        <title>Comparative genomic study of the Penicillium genus elucidates a diverse pangenome and 15 lateral gene transfer events.</title>
        <authorList>
            <person name="Petersen C."/>
            <person name="Sorensen T."/>
            <person name="Nielsen M.R."/>
            <person name="Sondergaard T.E."/>
            <person name="Sorensen J.L."/>
            <person name="Fitzpatrick D.A."/>
            <person name="Frisvad J.C."/>
            <person name="Nielsen K.L."/>
        </authorList>
    </citation>
    <scope>NUCLEOTIDE SEQUENCE</scope>
    <source>
        <strain evidence="2">IBT 15450</strain>
    </source>
</reference>
<dbReference type="SUPFAM" id="SSF81383">
    <property type="entry name" value="F-box domain"/>
    <property type="match status" value="1"/>
</dbReference>
<dbReference type="Proteomes" id="UP001219568">
    <property type="component" value="Unassembled WGS sequence"/>
</dbReference>
<comment type="caution">
    <text evidence="2">The sequence shown here is derived from an EMBL/GenBank/DDBJ whole genome shotgun (WGS) entry which is preliminary data.</text>
</comment>
<dbReference type="SUPFAM" id="SSF52047">
    <property type="entry name" value="RNI-like"/>
    <property type="match status" value="1"/>
</dbReference>
<organism evidence="2 3">
    <name type="scientific">Penicillium canescens</name>
    <dbReference type="NCBI Taxonomy" id="5083"/>
    <lineage>
        <taxon>Eukaryota</taxon>
        <taxon>Fungi</taxon>
        <taxon>Dikarya</taxon>
        <taxon>Ascomycota</taxon>
        <taxon>Pezizomycotina</taxon>
        <taxon>Eurotiomycetes</taxon>
        <taxon>Eurotiomycetidae</taxon>
        <taxon>Eurotiales</taxon>
        <taxon>Aspergillaceae</taxon>
        <taxon>Penicillium</taxon>
    </lineage>
</organism>
<protein>
    <recommendedName>
        <fullName evidence="1">F-box domain-containing protein</fullName>
    </recommendedName>
</protein>
<keyword evidence="3" id="KW-1185">Reference proteome</keyword>
<gene>
    <name evidence="2" type="ORF">N7460_001502</name>
</gene>
<dbReference type="InterPro" id="IPR001810">
    <property type="entry name" value="F-box_dom"/>
</dbReference>
<evidence type="ECO:0000313" key="3">
    <source>
        <dbReference type="Proteomes" id="UP001219568"/>
    </source>
</evidence>
<dbReference type="Pfam" id="PF12937">
    <property type="entry name" value="F-box-like"/>
    <property type="match status" value="1"/>
</dbReference>
<dbReference type="AlphaFoldDB" id="A0AAD6NBW9"/>